<comment type="caution">
    <text evidence="10">The sequence shown here is derived from an EMBL/GenBank/DDBJ whole genome shotgun (WGS) entry which is preliminary data.</text>
</comment>
<dbReference type="GO" id="GO:0006265">
    <property type="term" value="P:DNA topological change"/>
    <property type="evidence" value="ECO:0007669"/>
    <property type="project" value="UniProtKB-UniRule"/>
</dbReference>
<dbReference type="PANTHER" id="PTHR43493">
    <property type="entry name" value="DNA GYRASE/TOPOISOMERASE SUBUNIT A"/>
    <property type="match status" value="1"/>
</dbReference>
<evidence type="ECO:0000256" key="6">
    <source>
        <dbReference type="ARBA" id="ARBA00023235"/>
    </source>
</evidence>
<dbReference type="PANTHER" id="PTHR43493:SF5">
    <property type="entry name" value="DNA GYRASE SUBUNIT A, CHLOROPLASTIC_MITOCHONDRIAL"/>
    <property type="match status" value="1"/>
</dbReference>
<dbReference type="SUPFAM" id="SSF101904">
    <property type="entry name" value="GyrA/ParC C-terminal domain-like"/>
    <property type="match status" value="1"/>
</dbReference>
<dbReference type="Gene3D" id="3.90.199.10">
    <property type="entry name" value="Topoisomerase II, domain 5"/>
    <property type="match status" value="1"/>
</dbReference>
<organism evidence="10 11">
    <name type="scientific">Elliptochloris bilobata</name>
    <dbReference type="NCBI Taxonomy" id="381761"/>
    <lineage>
        <taxon>Eukaryota</taxon>
        <taxon>Viridiplantae</taxon>
        <taxon>Chlorophyta</taxon>
        <taxon>core chlorophytes</taxon>
        <taxon>Trebouxiophyceae</taxon>
        <taxon>Trebouxiophyceae incertae sedis</taxon>
        <taxon>Elliptochloris clade</taxon>
        <taxon>Elliptochloris</taxon>
    </lineage>
</organism>
<dbReference type="Pfam" id="PF03989">
    <property type="entry name" value="DNA_gyraseA_C"/>
    <property type="match status" value="5"/>
</dbReference>
<dbReference type="EMBL" id="JALJOU010000022">
    <property type="protein sequence ID" value="KAK9837232.1"/>
    <property type="molecule type" value="Genomic_DNA"/>
</dbReference>
<keyword evidence="4 7" id="KW-0799">Topoisomerase</keyword>
<dbReference type="GO" id="GO:0005524">
    <property type="term" value="F:ATP binding"/>
    <property type="evidence" value="ECO:0007669"/>
    <property type="project" value="InterPro"/>
</dbReference>
<dbReference type="InterPro" id="IPR050220">
    <property type="entry name" value="Type_II_DNA_Topoisomerases"/>
</dbReference>
<feature type="active site" description="O-(5'-phospho-DNA)-tyrosine intermediate" evidence="7">
    <location>
        <position position="186"/>
    </location>
</feature>
<reference evidence="10 11" key="1">
    <citation type="journal article" date="2024" name="Nat. Commun.">
        <title>Phylogenomics reveals the evolutionary origins of lichenization in chlorophyte algae.</title>
        <authorList>
            <person name="Puginier C."/>
            <person name="Libourel C."/>
            <person name="Otte J."/>
            <person name="Skaloud P."/>
            <person name="Haon M."/>
            <person name="Grisel S."/>
            <person name="Petersen M."/>
            <person name="Berrin J.G."/>
            <person name="Delaux P.M."/>
            <person name="Dal Grande F."/>
            <person name="Keller J."/>
        </authorList>
    </citation>
    <scope>NUCLEOTIDE SEQUENCE [LARGE SCALE GENOMIC DNA]</scope>
    <source>
        <strain evidence="10 11">SAG 245.80</strain>
    </source>
</reference>
<protein>
    <recommendedName>
        <fullName evidence="3">DNA topoisomerase (ATP-hydrolyzing)</fullName>
        <ecNumber evidence="3">5.6.2.2</ecNumber>
    </recommendedName>
</protein>
<name>A0AAW1RUC8_9CHLO</name>
<evidence type="ECO:0000256" key="5">
    <source>
        <dbReference type="ARBA" id="ARBA00023125"/>
    </source>
</evidence>
<evidence type="ECO:0000256" key="4">
    <source>
        <dbReference type="ARBA" id="ARBA00023029"/>
    </source>
</evidence>
<dbReference type="InterPro" id="IPR002205">
    <property type="entry name" value="Topo_IIA_dom_A"/>
</dbReference>
<comment type="similarity">
    <text evidence="2">Belongs to the type II topoisomerase GyrA/ParC subunit family.</text>
</comment>
<evidence type="ECO:0000256" key="1">
    <source>
        <dbReference type="ARBA" id="ARBA00000185"/>
    </source>
</evidence>
<dbReference type="InterPro" id="IPR013757">
    <property type="entry name" value="Topo_IIA_A_a_sf"/>
</dbReference>
<dbReference type="NCBIfam" id="NF004044">
    <property type="entry name" value="PRK05561.1"/>
    <property type="match status" value="1"/>
</dbReference>
<dbReference type="NCBIfam" id="TIGR01063">
    <property type="entry name" value="gyrA"/>
    <property type="match status" value="1"/>
</dbReference>
<dbReference type="SUPFAM" id="SSF56719">
    <property type="entry name" value="Type II DNA topoisomerase"/>
    <property type="match status" value="1"/>
</dbReference>
<dbReference type="InterPro" id="IPR006691">
    <property type="entry name" value="GyrA/parC_rep"/>
</dbReference>
<dbReference type="GO" id="GO:0005737">
    <property type="term" value="C:cytoplasm"/>
    <property type="evidence" value="ECO:0007669"/>
    <property type="project" value="TreeGrafter"/>
</dbReference>
<evidence type="ECO:0000256" key="3">
    <source>
        <dbReference type="ARBA" id="ARBA00012895"/>
    </source>
</evidence>
<dbReference type="CDD" id="cd00187">
    <property type="entry name" value="TOP4c"/>
    <property type="match status" value="1"/>
</dbReference>
<dbReference type="Gene3D" id="3.30.1360.40">
    <property type="match status" value="1"/>
</dbReference>
<gene>
    <name evidence="10" type="ORF">WJX81_000248</name>
</gene>
<sequence>MAHLPSLRAAAAGLPYGHSPLLGGMDLRSTSRGFAFQHTAAARQPAAPPGAVAGGVELAGGGDGGNGGALRVIDTELRVETEQSYLAYAMSVIVGRALPDVRDGLKPVHRRILYAMHELGLLPTRPFRKCARVVGEVLGKYHPHGDSAVYDALVRLAQNFSMRAPLVSGHGNFGSLDADPPAAMRYTECRLQAFASAVLLADLEYDTVDMAPTFDGSQEEPLVLPARVPQLLVNGTSGIAVGIATRIPPHNLREVVTGLRALIADPDISIAALMALIPAPDFPTGGEIVATSGIAAAYETGRGGITVRGRAFIEEEQAGSGRRGARKVANGRPVIVITELPYQTNKAAFVADVARLVDEQKLIGISDVRDESDRDGMRVVVEVKRGSSASVVLNSLYKQTALQGRFPCNMVALVGGTPQTLTLKQFLQHFLDFRCEVIGRRARFDMAKAQRRQHLVEGLLHALSRLDAIVAAIRAAQDGPAAAAALRTDFGLSAEQAEAVLGMALRRLTSLEAGKLEAEAVVLAERITELQDLLARPERILATVDAEATELAEKFGDARRTSVCREAGEGLLTVEDVTPNTASLLVFSRRGYLKRMRADLFSPQLRGGRGVAGARLREGDGVDEVAPVMDHDTVLFFQPDGLCRSLKAHQIPEGSRTSAGTAIAQVLPGATKDTRVAAVLPLSGGTAGRYVVMLTRGGQMKKTPMAEFADSRAPKRNGKAAINVADGDELVWVGACTAADSVLLAASDGMVTRFRTDDTQLRARSRTAGGVTAMRLRPGVSLVGMTILPSHVPFSSTDSLDDEPDEDEDAELEPAEALALNPESTSDHAVSGNGVAGAVGADGAGEPAGDPVQGSEIRDQGEEAGGPWVLLVTRAGIGKRVPVRSFPVQNRPGKGRIGIKLYPDDALAAVHVVGLLEEGAGVEEELLLGSAGGLMTRTALANVHVQRRHTKGVRLMRLAPGDSVQIAAPLRAAAL</sequence>
<feature type="compositionally biased region" description="Gly residues" evidence="8">
    <location>
        <begin position="834"/>
        <end position="843"/>
    </location>
</feature>
<dbReference type="GO" id="GO:0009330">
    <property type="term" value="C:DNA topoisomerase type II (double strand cut, ATP-hydrolyzing) complex"/>
    <property type="evidence" value="ECO:0007669"/>
    <property type="project" value="TreeGrafter"/>
</dbReference>
<evidence type="ECO:0000256" key="2">
    <source>
        <dbReference type="ARBA" id="ARBA00008263"/>
    </source>
</evidence>
<dbReference type="NCBIfam" id="NF004043">
    <property type="entry name" value="PRK05560.1"/>
    <property type="match status" value="1"/>
</dbReference>
<dbReference type="AlphaFoldDB" id="A0AAW1RUC8"/>
<keyword evidence="6 7" id="KW-0413">Isomerase</keyword>
<dbReference type="GO" id="GO:0003677">
    <property type="term" value="F:DNA binding"/>
    <property type="evidence" value="ECO:0007669"/>
    <property type="project" value="UniProtKB-UniRule"/>
</dbReference>
<evidence type="ECO:0000259" key="9">
    <source>
        <dbReference type="PROSITE" id="PS52040"/>
    </source>
</evidence>
<feature type="region of interest" description="Disordered" evidence="8">
    <location>
        <begin position="793"/>
        <end position="863"/>
    </location>
</feature>
<dbReference type="InterPro" id="IPR013758">
    <property type="entry name" value="Topo_IIA_A/C_ab"/>
</dbReference>
<evidence type="ECO:0000256" key="7">
    <source>
        <dbReference type="PROSITE-ProRule" id="PRU01384"/>
    </source>
</evidence>
<dbReference type="Proteomes" id="UP001445335">
    <property type="component" value="Unassembled WGS sequence"/>
</dbReference>
<dbReference type="SMART" id="SM00434">
    <property type="entry name" value="TOP4c"/>
    <property type="match status" value="1"/>
</dbReference>
<dbReference type="EC" id="5.6.2.2" evidence="3"/>
<dbReference type="FunFam" id="3.30.1360.40:FF:000002">
    <property type="entry name" value="DNA gyrase subunit A"/>
    <property type="match status" value="1"/>
</dbReference>
<comment type="catalytic activity">
    <reaction evidence="1 7">
        <text>ATP-dependent breakage, passage and rejoining of double-stranded DNA.</text>
        <dbReference type="EC" id="5.6.2.2"/>
    </reaction>
</comment>
<dbReference type="PROSITE" id="PS52040">
    <property type="entry name" value="TOPO_IIA"/>
    <property type="match status" value="1"/>
</dbReference>
<proteinExistence type="inferred from homology"/>
<dbReference type="Pfam" id="PF00521">
    <property type="entry name" value="DNA_topoisoIV"/>
    <property type="match status" value="1"/>
</dbReference>
<dbReference type="InterPro" id="IPR013760">
    <property type="entry name" value="Topo_IIA-like_dom_sf"/>
</dbReference>
<keyword evidence="5 7" id="KW-0238">DNA-binding</keyword>
<dbReference type="GO" id="GO:0003918">
    <property type="term" value="F:DNA topoisomerase type II (double strand cut, ATP-hydrolyzing) activity"/>
    <property type="evidence" value="ECO:0007669"/>
    <property type="project" value="UniProtKB-EC"/>
</dbReference>
<evidence type="ECO:0000313" key="10">
    <source>
        <dbReference type="EMBL" id="KAK9837232.1"/>
    </source>
</evidence>
<accession>A0AAW1RUC8</accession>
<feature type="compositionally biased region" description="Acidic residues" evidence="8">
    <location>
        <begin position="799"/>
        <end position="814"/>
    </location>
</feature>
<dbReference type="Gene3D" id="1.10.268.10">
    <property type="entry name" value="Topoisomerase, domain 3"/>
    <property type="match status" value="1"/>
</dbReference>
<keyword evidence="11" id="KW-1185">Reference proteome</keyword>
<dbReference type="Gene3D" id="2.120.10.90">
    <property type="entry name" value="DNA gyrase/topoisomerase IV, subunit A, C-terminal"/>
    <property type="match status" value="1"/>
</dbReference>
<dbReference type="InterPro" id="IPR035516">
    <property type="entry name" value="Gyrase/topoIV_suA_C"/>
</dbReference>
<evidence type="ECO:0000256" key="8">
    <source>
        <dbReference type="SAM" id="MobiDB-lite"/>
    </source>
</evidence>
<evidence type="ECO:0000313" key="11">
    <source>
        <dbReference type="Proteomes" id="UP001445335"/>
    </source>
</evidence>
<feature type="domain" description="Topo IIA-type catalytic" evidence="9">
    <location>
        <begin position="98"/>
        <end position="577"/>
    </location>
</feature>